<dbReference type="OrthoDB" id="10627413at2759"/>
<feature type="region of interest" description="Disordered" evidence="1">
    <location>
        <begin position="52"/>
        <end position="82"/>
    </location>
</feature>
<comment type="caution">
    <text evidence="2">The sequence shown here is derived from an EMBL/GenBank/DDBJ whole genome shotgun (WGS) entry which is preliminary data.</text>
</comment>
<feature type="compositionally biased region" description="Basic residues" evidence="1">
    <location>
        <begin position="58"/>
        <end position="74"/>
    </location>
</feature>
<dbReference type="Proteomes" id="UP000279259">
    <property type="component" value="Unassembled WGS sequence"/>
</dbReference>
<sequence length="495" mass="51719">MITSLTSLANRTFITSERTFVVLNLLNATVSQDAKLNPARAPLRVGHSRVAGEPYRTPRSRPVPHLRRHRRRGTHQGSMAPAALYPDPQGAGSHRVCNDDNADFDQDCQLHRHDQHVGALGRHVHEYFGDHIITASTVSGTVTVTSTITPDPVIATATSTITPAAVVTTETDTTSTTTTTTVTSTSTVFPLATYSAAAKRALNNEQQKRTNFGLPGGWVSCADTLVRDSCEIALGQSPGVATVTTSKTVQGPATTTTKLSTTTSTSTSTSTLVQTATSTATTTTNIGYATTTTTSYTLPQVTNTVTVSITAVASTVTATTTSTVTATSTSTFVPIATATSLCGTGIQFYIRFSGSGRAEIDNQFGAITYTSGDISDSLNPGDATPAGATAFILDSSCLLVQAATGAIAETVSYGDVLDFPQADQQAEASLYVDPVYCSVDSTSFVLTCAIGSANTFYVQSYDGAFPGAPNPVWLLSPGQGQSGYYDQLTLTAYGV</sequence>
<dbReference type="AlphaFoldDB" id="A0A427Y359"/>
<evidence type="ECO:0000313" key="2">
    <source>
        <dbReference type="EMBL" id="RSH85558.1"/>
    </source>
</evidence>
<reference evidence="2 3" key="1">
    <citation type="submission" date="2018-11" db="EMBL/GenBank/DDBJ databases">
        <title>Genome sequence of Saitozyma podzolica DSM 27192.</title>
        <authorList>
            <person name="Aliyu H."/>
            <person name="Gorte O."/>
            <person name="Ochsenreither K."/>
        </authorList>
    </citation>
    <scope>NUCLEOTIDE SEQUENCE [LARGE SCALE GENOMIC DNA]</scope>
    <source>
        <strain evidence="2 3">DSM 27192</strain>
    </source>
</reference>
<gene>
    <name evidence="2" type="ORF">EHS25_003697</name>
</gene>
<evidence type="ECO:0000256" key="1">
    <source>
        <dbReference type="SAM" id="MobiDB-lite"/>
    </source>
</evidence>
<evidence type="ECO:0000313" key="3">
    <source>
        <dbReference type="Proteomes" id="UP000279259"/>
    </source>
</evidence>
<accession>A0A427Y359</accession>
<name>A0A427Y359_9TREE</name>
<organism evidence="2 3">
    <name type="scientific">Saitozyma podzolica</name>
    <dbReference type="NCBI Taxonomy" id="1890683"/>
    <lineage>
        <taxon>Eukaryota</taxon>
        <taxon>Fungi</taxon>
        <taxon>Dikarya</taxon>
        <taxon>Basidiomycota</taxon>
        <taxon>Agaricomycotina</taxon>
        <taxon>Tremellomycetes</taxon>
        <taxon>Tremellales</taxon>
        <taxon>Trimorphomycetaceae</taxon>
        <taxon>Saitozyma</taxon>
    </lineage>
</organism>
<keyword evidence="3" id="KW-1185">Reference proteome</keyword>
<protein>
    <submittedName>
        <fullName evidence="2">Uncharacterized protein</fullName>
    </submittedName>
</protein>
<dbReference type="STRING" id="1890683.A0A427Y359"/>
<dbReference type="EMBL" id="RSCD01000019">
    <property type="protein sequence ID" value="RSH85558.1"/>
    <property type="molecule type" value="Genomic_DNA"/>
</dbReference>
<proteinExistence type="predicted"/>